<comment type="caution">
    <text evidence="1">The sequence shown here is derived from an EMBL/GenBank/DDBJ whole genome shotgun (WGS) entry which is preliminary data.</text>
</comment>
<accession>A0AAV4LZD0</accession>
<dbReference type="GeneID" id="94196458"/>
<organism evidence="1 2">
    <name type="scientific">Babesia caballi</name>
    <dbReference type="NCBI Taxonomy" id="5871"/>
    <lineage>
        <taxon>Eukaryota</taxon>
        <taxon>Sar</taxon>
        <taxon>Alveolata</taxon>
        <taxon>Apicomplexa</taxon>
        <taxon>Aconoidasida</taxon>
        <taxon>Piroplasmida</taxon>
        <taxon>Babesiidae</taxon>
        <taxon>Babesia</taxon>
    </lineage>
</organism>
<sequence length="354" mass="37694">MSPSGQKPLSQPPTNLKEAIDWVLCMSGNYGEGDGEGKQAIQKLAKEVMTLLINVTVGEHPVGNVHGQHIGTLLQGDASSSHTGNFRPIQSLCNGLRELIGYSGGRAGTNGIGKSGGYQSSYSDSSPSTSVNTDDAAKRFFGFIPLTFFALGFLYWQCQGPWKILTLGDGPMEAFLDAMGFTAENLNTDKNGSQIPDMFSLFDEFRNVDRTPTFPAFLQKVEEKGKNKFKFMPSRVPLYTLCLIALTYIAKTSDALSTDKIPQTKGEIIDTLNKLSEAVKSPPFGAMSNLSAYYEKLEVFIIEAIKSTESTSSSGAAAAGGVLGTAAIGGTAAALATNVGGITTTLKNLIPIFK</sequence>
<name>A0AAV4LZD0_BABCB</name>
<dbReference type="EMBL" id="BPLF01000004">
    <property type="protein sequence ID" value="GIX64977.1"/>
    <property type="molecule type" value="Genomic_DNA"/>
</dbReference>
<evidence type="ECO:0000313" key="2">
    <source>
        <dbReference type="Proteomes" id="UP001497744"/>
    </source>
</evidence>
<dbReference type="Proteomes" id="UP001497744">
    <property type="component" value="Unassembled WGS sequence"/>
</dbReference>
<gene>
    <name evidence="1" type="ORF">BcabD6B2_44120</name>
</gene>
<protein>
    <submittedName>
        <fullName evidence="1">Variant erythrocyte surface antigen-1 family protein</fullName>
    </submittedName>
</protein>
<evidence type="ECO:0000313" key="1">
    <source>
        <dbReference type="EMBL" id="GIX64977.1"/>
    </source>
</evidence>
<keyword evidence="2" id="KW-1185">Reference proteome</keyword>
<dbReference type="RefSeq" id="XP_067717046.1">
    <property type="nucleotide sequence ID" value="XM_067860945.1"/>
</dbReference>
<reference evidence="1 2" key="1">
    <citation type="submission" date="2021-06" db="EMBL/GenBank/DDBJ databases">
        <title>Genome sequence of Babesia caballi.</title>
        <authorList>
            <person name="Yamagishi J."/>
            <person name="Kidaka T."/>
            <person name="Ochi A."/>
        </authorList>
    </citation>
    <scope>NUCLEOTIDE SEQUENCE [LARGE SCALE GENOMIC DNA]</scope>
    <source>
        <strain evidence="1">USDA-D6B2</strain>
    </source>
</reference>
<proteinExistence type="predicted"/>
<dbReference type="AlphaFoldDB" id="A0AAV4LZD0"/>